<dbReference type="Gene3D" id="1.10.3210.10">
    <property type="entry name" value="Hypothetical protein af1432"/>
    <property type="match status" value="1"/>
</dbReference>
<comment type="caution">
    <text evidence="5">The sequence shown here is derived from an EMBL/GenBank/DDBJ whole genome shotgun (WGS) entry which is preliminary data.</text>
</comment>
<dbReference type="FunFam" id="1.10.3210.10:FF:000025">
    <property type="entry name" value="Exopolyphosphatase"/>
    <property type="match status" value="1"/>
</dbReference>
<evidence type="ECO:0000256" key="1">
    <source>
        <dbReference type="ARBA" id="ARBA00007125"/>
    </source>
</evidence>
<organism evidence="5 6">
    <name type="scientific">Phormidesmis priestleyi Ana</name>
    <dbReference type="NCBI Taxonomy" id="1666911"/>
    <lineage>
        <taxon>Bacteria</taxon>
        <taxon>Bacillati</taxon>
        <taxon>Cyanobacteriota</taxon>
        <taxon>Cyanophyceae</taxon>
        <taxon>Leptolyngbyales</taxon>
        <taxon>Leptolyngbyaceae</taxon>
        <taxon>Phormidesmis</taxon>
    </lineage>
</organism>
<name>A0A0P7ZWY1_9CYAN</name>
<feature type="domain" description="Ppx/GppA phosphatase N-terminal" evidence="3">
    <location>
        <begin position="61"/>
        <end position="366"/>
    </location>
</feature>
<protein>
    <submittedName>
        <fullName evidence="5">Exopolyphosphatase / guanosine-5'-triphosphate,3'-diphosphate pyrophosphatase</fullName>
        <ecNumber evidence="5">3.6.1.11</ecNumber>
        <ecNumber evidence="5">3.6.1.40</ecNumber>
    </submittedName>
</protein>
<dbReference type="CDD" id="cd00077">
    <property type="entry name" value="HDc"/>
    <property type="match status" value="1"/>
</dbReference>
<dbReference type="Pfam" id="PF21447">
    <property type="entry name" value="Ppx-GppA_III"/>
    <property type="match status" value="1"/>
</dbReference>
<dbReference type="InterPro" id="IPR050273">
    <property type="entry name" value="GppA/Ppx_hydrolase"/>
</dbReference>
<dbReference type="Pfam" id="PF02541">
    <property type="entry name" value="Ppx-GppA"/>
    <property type="match status" value="1"/>
</dbReference>
<dbReference type="EC" id="3.6.1.11" evidence="5"/>
<dbReference type="Gene3D" id="3.30.420.150">
    <property type="entry name" value="Exopolyphosphatase. Domain 2"/>
    <property type="match status" value="1"/>
</dbReference>
<dbReference type="PANTHER" id="PTHR30005">
    <property type="entry name" value="EXOPOLYPHOSPHATASE"/>
    <property type="match status" value="1"/>
</dbReference>
<feature type="region of interest" description="Disordered" evidence="2">
    <location>
        <begin position="1"/>
        <end position="29"/>
    </location>
</feature>
<comment type="similarity">
    <text evidence="1">Belongs to the GppA/Ppx family.</text>
</comment>
<dbReference type="AlphaFoldDB" id="A0A0P7ZWY1"/>
<evidence type="ECO:0000256" key="2">
    <source>
        <dbReference type="SAM" id="MobiDB-lite"/>
    </source>
</evidence>
<dbReference type="InterPro" id="IPR043129">
    <property type="entry name" value="ATPase_NBD"/>
</dbReference>
<dbReference type="SUPFAM" id="SSF109604">
    <property type="entry name" value="HD-domain/PDEase-like"/>
    <property type="match status" value="1"/>
</dbReference>
<dbReference type="EC" id="3.6.1.40" evidence="5"/>
<feature type="compositionally biased region" description="Low complexity" evidence="2">
    <location>
        <begin position="10"/>
        <end position="24"/>
    </location>
</feature>
<dbReference type="InterPro" id="IPR003695">
    <property type="entry name" value="Ppx_GppA_N"/>
</dbReference>
<keyword evidence="5" id="KW-0378">Hydrolase</keyword>
<proteinExistence type="inferred from homology"/>
<dbReference type="GO" id="GO:0008894">
    <property type="term" value="F:guanosine-5'-triphosphate,3'-diphosphate diphosphatase activity"/>
    <property type="evidence" value="ECO:0007669"/>
    <property type="project" value="UniProtKB-EC"/>
</dbReference>
<evidence type="ECO:0000259" key="3">
    <source>
        <dbReference type="Pfam" id="PF02541"/>
    </source>
</evidence>
<evidence type="ECO:0000313" key="5">
    <source>
        <dbReference type="EMBL" id="KPQ34896.1"/>
    </source>
</evidence>
<dbReference type="STRING" id="1666911.HLUCCA11_13215"/>
<dbReference type="Gene3D" id="3.30.420.40">
    <property type="match status" value="1"/>
</dbReference>
<gene>
    <name evidence="5" type="primary">ppx-gppA</name>
    <name evidence="5" type="ORF">HLUCCA11_13215</name>
</gene>
<dbReference type="PATRIC" id="fig|1666911.3.peg.4859"/>
<dbReference type="InterPro" id="IPR048950">
    <property type="entry name" value="Ppx_GppA_C"/>
</dbReference>
<dbReference type="EMBL" id="LJZR01000016">
    <property type="protein sequence ID" value="KPQ34896.1"/>
    <property type="molecule type" value="Genomic_DNA"/>
</dbReference>
<reference evidence="5 6" key="1">
    <citation type="submission" date="2015-09" db="EMBL/GenBank/DDBJ databases">
        <title>Identification and resolution of microdiversity through metagenomic sequencing of parallel consortia.</title>
        <authorList>
            <person name="Nelson W.C."/>
            <person name="Romine M.F."/>
            <person name="Lindemann S.R."/>
        </authorList>
    </citation>
    <scope>NUCLEOTIDE SEQUENCE [LARGE SCALE GENOMIC DNA]</scope>
    <source>
        <strain evidence="5">Ana</strain>
    </source>
</reference>
<dbReference type="Proteomes" id="UP000050465">
    <property type="component" value="Unassembled WGS sequence"/>
</dbReference>
<dbReference type="GO" id="GO:0004309">
    <property type="term" value="F:exopolyphosphatase activity"/>
    <property type="evidence" value="ECO:0007669"/>
    <property type="project" value="UniProtKB-EC"/>
</dbReference>
<dbReference type="CDD" id="cd24006">
    <property type="entry name" value="ASKHA_NBD_PPX_GppA"/>
    <property type="match status" value="1"/>
</dbReference>
<feature type="domain" description="Ppx/GppA phosphatase C-terminal" evidence="4">
    <location>
        <begin position="379"/>
        <end position="552"/>
    </location>
</feature>
<evidence type="ECO:0000313" key="6">
    <source>
        <dbReference type="Proteomes" id="UP000050465"/>
    </source>
</evidence>
<dbReference type="SUPFAM" id="SSF53067">
    <property type="entry name" value="Actin-like ATPase domain"/>
    <property type="match status" value="2"/>
</dbReference>
<dbReference type="InterPro" id="IPR003607">
    <property type="entry name" value="HD/PDEase_dom"/>
</dbReference>
<accession>A0A0P7ZWY1</accession>
<sequence>MVHTIGLGRVSPAQVSSQQPVSPSTDSLQESRFLTAQDKNLDRQDLVLAAIDIGTNSVHMVVVNIDASLPSFNIIGKEKETVRLGEFCEATGNLSDEAIERCIGALKRCMQVAESFNVDDVVAVATSAVREAANGQAFIDRVKAEVGLSINLISGTEEARRIYLGAISGMELKGKPHAIIDIGGGSTEIILGRGGPPDFLSSSKVGAVRLTSRFVSTDPLSKKEYEYLHAYVRGVLEPTIDQLHRKLDKFLQEGDTPPEPLRLIGTSGTIECLAILSAMEKTGVEPDPLNGYQLTSQELTRWVNRLRKMSYAERLAVPGMSDRRAEIMVSGAIILQMAMDLLGVDHLTICERALREGVVVDWMLTHGLIEDRMEFQDSVRDRSVRKLASKYRADGDRVAQLAITLFDQIQSVLHELGSLEREYLWAAAMLHNSGHYVSHSAHHKHSYYLIRNGGLLGFTETEVEIIANIARYHRKSQPKKRHEGYNNLPSKRERQVVDQLGAILRIAVALDRGRSGAIASIQTQYEPNAKTLTLFLTPVLKENSCELELWNINFKKAWFEEVFDAKLEPQRATFENE</sequence>
<evidence type="ECO:0000259" key="4">
    <source>
        <dbReference type="Pfam" id="PF21447"/>
    </source>
</evidence>
<dbReference type="PANTHER" id="PTHR30005:SF0">
    <property type="entry name" value="RETROGRADE REGULATION PROTEIN 2"/>
    <property type="match status" value="1"/>
</dbReference>